<protein>
    <submittedName>
        <fullName evidence="1">GrpB protein</fullName>
    </submittedName>
</protein>
<dbReference type="Proteomes" id="UP000186015">
    <property type="component" value="Unassembled WGS sequence"/>
</dbReference>
<dbReference type="EMBL" id="FOAT01000002">
    <property type="protein sequence ID" value="SEK44190.1"/>
    <property type="molecule type" value="Genomic_DNA"/>
</dbReference>
<organism evidence="1 2">
    <name type="scientific">Ruminococcus albus</name>
    <dbReference type="NCBI Taxonomy" id="1264"/>
    <lineage>
        <taxon>Bacteria</taxon>
        <taxon>Bacillati</taxon>
        <taxon>Bacillota</taxon>
        <taxon>Clostridia</taxon>
        <taxon>Eubacteriales</taxon>
        <taxon>Oscillospiraceae</taxon>
        <taxon>Ruminococcus</taxon>
    </lineage>
</organism>
<gene>
    <name evidence="1" type="ORF">SAMN05216469_102349</name>
</gene>
<proteinExistence type="predicted"/>
<evidence type="ECO:0000313" key="2">
    <source>
        <dbReference type="Proteomes" id="UP000186015"/>
    </source>
</evidence>
<accession>A0A1H7H5C1</accession>
<dbReference type="AlphaFoldDB" id="A0A1H7H5C1"/>
<evidence type="ECO:0000313" key="1">
    <source>
        <dbReference type="EMBL" id="SEK44190.1"/>
    </source>
</evidence>
<reference evidence="1 2" key="1">
    <citation type="submission" date="2016-10" db="EMBL/GenBank/DDBJ databases">
        <authorList>
            <person name="de Groot N.N."/>
        </authorList>
    </citation>
    <scope>NUCLEOTIDE SEQUENCE [LARGE SCALE GENOMIC DNA]</scope>
    <source>
        <strain evidence="1 2">KH2T6</strain>
    </source>
</reference>
<name>A0A1H7H5C1_RUMAL</name>
<sequence>MHGIRAKNIVDVMVEISEKADMEEISHIPEQNGFIRMSDKNRRIALNKGYTNKGFADKV</sequence>